<dbReference type="PANTHER" id="PTHR48430">
    <property type="entry name" value="PARTNER OF XRN-2 PROTEIN 1"/>
    <property type="match status" value="1"/>
</dbReference>
<evidence type="ECO:0000313" key="2">
    <source>
        <dbReference type="EMBL" id="KAK0065527.1"/>
    </source>
</evidence>
<sequence>METTTDELQSVDVDALRDEFESSSEWRIRRKFVQSNCNSLSLDRLICLSRCFVNVAVYGCSYPPDVMRELNERSGGILEEAAKEQKSDAQQNFSMSFVKGCQ</sequence>
<evidence type="ECO:0000313" key="3">
    <source>
        <dbReference type="Proteomes" id="UP001233172"/>
    </source>
</evidence>
<dbReference type="Proteomes" id="UP001233172">
    <property type="component" value="Unassembled WGS sequence"/>
</dbReference>
<keyword evidence="3" id="KW-1185">Reference proteome</keyword>
<name>A0AAD8C486_BIOPF</name>
<gene>
    <name evidence="2" type="ORF">Bpfe_004960</name>
</gene>
<comment type="caution">
    <text evidence="2">The sequence shown here is derived from an EMBL/GenBank/DDBJ whole genome shotgun (WGS) entry which is preliminary data.</text>
</comment>
<feature type="domain" description="XRN2-binding (XTBD)" evidence="1">
    <location>
        <begin position="13"/>
        <end position="101"/>
    </location>
</feature>
<dbReference type="EMBL" id="JASAOG010000013">
    <property type="protein sequence ID" value="KAK0065527.1"/>
    <property type="molecule type" value="Genomic_DNA"/>
</dbReference>
<dbReference type="InterPro" id="IPR021859">
    <property type="entry name" value="XTBD"/>
</dbReference>
<reference evidence="2" key="2">
    <citation type="submission" date="2023-04" db="EMBL/GenBank/DDBJ databases">
        <authorList>
            <person name="Bu L."/>
            <person name="Lu L."/>
            <person name="Laidemitt M.R."/>
            <person name="Zhang S.M."/>
            <person name="Mutuku M."/>
            <person name="Mkoji G."/>
            <person name="Steinauer M."/>
            <person name="Loker E.S."/>
        </authorList>
    </citation>
    <scope>NUCLEOTIDE SEQUENCE</scope>
    <source>
        <strain evidence="2">KasaAsao</strain>
        <tissue evidence="2">Whole Snail</tissue>
    </source>
</reference>
<accession>A0AAD8C486</accession>
<reference evidence="2" key="1">
    <citation type="journal article" date="2023" name="PLoS Negl. Trop. Dis.">
        <title>A genome sequence for Biomphalaria pfeifferi, the major vector snail for the human-infecting parasite Schistosoma mansoni.</title>
        <authorList>
            <person name="Bu L."/>
            <person name="Lu L."/>
            <person name="Laidemitt M.R."/>
            <person name="Zhang S.M."/>
            <person name="Mutuku M."/>
            <person name="Mkoji G."/>
            <person name="Steinauer M."/>
            <person name="Loker E.S."/>
        </authorList>
    </citation>
    <scope>NUCLEOTIDE SEQUENCE</scope>
    <source>
        <strain evidence="2">KasaAsao</strain>
    </source>
</reference>
<dbReference type="PANTHER" id="PTHR48430:SF1">
    <property type="entry name" value="PARTNER OF XRN-2 PROTEIN 1"/>
    <property type="match status" value="1"/>
</dbReference>
<proteinExistence type="predicted"/>
<protein>
    <recommendedName>
        <fullName evidence="1">XRN2-binding (XTBD) domain-containing protein</fullName>
    </recommendedName>
</protein>
<dbReference type="Pfam" id="PF11952">
    <property type="entry name" value="XTBD"/>
    <property type="match status" value="1"/>
</dbReference>
<dbReference type="PROSITE" id="PS51827">
    <property type="entry name" value="XTBD"/>
    <property type="match status" value="1"/>
</dbReference>
<evidence type="ECO:0000259" key="1">
    <source>
        <dbReference type="PROSITE" id="PS51827"/>
    </source>
</evidence>
<organism evidence="2 3">
    <name type="scientific">Biomphalaria pfeifferi</name>
    <name type="common">Bloodfluke planorb</name>
    <name type="synonym">Freshwater snail</name>
    <dbReference type="NCBI Taxonomy" id="112525"/>
    <lineage>
        <taxon>Eukaryota</taxon>
        <taxon>Metazoa</taxon>
        <taxon>Spiralia</taxon>
        <taxon>Lophotrochozoa</taxon>
        <taxon>Mollusca</taxon>
        <taxon>Gastropoda</taxon>
        <taxon>Heterobranchia</taxon>
        <taxon>Euthyneura</taxon>
        <taxon>Panpulmonata</taxon>
        <taxon>Hygrophila</taxon>
        <taxon>Lymnaeoidea</taxon>
        <taxon>Planorbidae</taxon>
        <taxon>Biomphalaria</taxon>
    </lineage>
</organism>
<dbReference type="AlphaFoldDB" id="A0AAD8C486"/>